<name>A0A0A9AN74_ARUDO</name>
<dbReference type="AlphaFoldDB" id="A0A0A9AN74"/>
<reference evidence="2" key="1">
    <citation type="submission" date="2014-09" db="EMBL/GenBank/DDBJ databases">
        <authorList>
            <person name="Magalhaes I.L.F."/>
            <person name="Oliveira U."/>
            <person name="Santos F.R."/>
            <person name="Vidigal T.H.D.A."/>
            <person name="Brescovit A.D."/>
            <person name="Santos A.J."/>
        </authorList>
    </citation>
    <scope>NUCLEOTIDE SEQUENCE</scope>
    <source>
        <tissue evidence="2">Shoot tissue taken approximately 20 cm above the soil surface</tissue>
    </source>
</reference>
<dbReference type="EMBL" id="GBRH01244751">
    <property type="protein sequence ID" value="JAD53144.1"/>
    <property type="molecule type" value="Transcribed_RNA"/>
</dbReference>
<feature type="region of interest" description="Disordered" evidence="1">
    <location>
        <begin position="37"/>
        <end position="78"/>
    </location>
</feature>
<sequence>MQLLKREAFAWSTATDEAFLALKSALTQGPVLQLPTSIAPSSSTVMHPGQVLARSSTKTPALSPSTAVPSRRSTASSPLMSVSSSASFVGTAVRRAHGSLRAQVSPRPAPLHHTVAYMGKQAIWL</sequence>
<feature type="compositionally biased region" description="Polar residues" evidence="1">
    <location>
        <begin position="53"/>
        <end position="72"/>
    </location>
</feature>
<evidence type="ECO:0000256" key="1">
    <source>
        <dbReference type="SAM" id="MobiDB-lite"/>
    </source>
</evidence>
<protein>
    <submittedName>
        <fullName evidence="2">Uncharacterized protein</fullName>
    </submittedName>
</protein>
<organism evidence="2">
    <name type="scientific">Arundo donax</name>
    <name type="common">Giant reed</name>
    <name type="synonym">Donax arundinaceus</name>
    <dbReference type="NCBI Taxonomy" id="35708"/>
    <lineage>
        <taxon>Eukaryota</taxon>
        <taxon>Viridiplantae</taxon>
        <taxon>Streptophyta</taxon>
        <taxon>Embryophyta</taxon>
        <taxon>Tracheophyta</taxon>
        <taxon>Spermatophyta</taxon>
        <taxon>Magnoliopsida</taxon>
        <taxon>Liliopsida</taxon>
        <taxon>Poales</taxon>
        <taxon>Poaceae</taxon>
        <taxon>PACMAD clade</taxon>
        <taxon>Arundinoideae</taxon>
        <taxon>Arundineae</taxon>
        <taxon>Arundo</taxon>
    </lineage>
</organism>
<accession>A0A0A9AN74</accession>
<evidence type="ECO:0000313" key="2">
    <source>
        <dbReference type="EMBL" id="JAD53144.1"/>
    </source>
</evidence>
<reference evidence="2" key="2">
    <citation type="journal article" date="2015" name="Data Brief">
        <title>Shoot transcriptome of the giant reed, Arundo donax.</title>
        <authorList>
            <person name="Barrero R.A."/>
            <person name="Guerrero F.D."/>
            <person name="Moolhuijzen P."/>
            <person name="Goolsby J.A."/>
            <person name="Tidwell J."/>
            <person name="Bellgard S.E."/>
            <person name="Bellgard M.I."/>
        </authorList>
    </citation>
    <scope>NUCLEOTIDE SEQUENCE</scope>
    <source>
        <tissue evidence="2">Shoot tissue taken approximately 20 cm above the soil surface</tissue>
    </source>
</reference>
<proteinExistence type="predicted"/>